<dbReference type="STRING" id="1157962.A0A250XTP2"/>
<dbReference type="Proteomes" id="UP000232323">
    <property type="component" value="Unassembled WGS sequence"/>
</dbReference>
<keyword evidence="5 6" id="KW-0833">Ubl conjugation pathway</keyword>
<evidence type="ECO:0000256" key="1">
    <source>
        <dbReference type="ARBA" id="ARBA00004496"/>
    </source>
</evidence>
<dbReference type="InterPro" id="IPR000408">
    <property type="entry name" value="Reg_chr_condens"/>
</dbReference>
<dbReference type="SUPFAM" id="SSF50985">
    <property type="entry name" value="RCC1/BLIP-II"/>
    <property type="match status" value="2"/>
</dbReference>
<evidence type="ECO:0000259" key="9">
    <source>
        <dbReference type="PROSITE" id="PS50030"/>
    </source>
</evidence>
<dbReference type="OrthoDB" id="8068875at2759"/>
<dbReference type="GO" id="GO:0061630">
    <property type="term" value="F:ubiquitin protein ligase activity"/>
    <property type="evidence" value="ECO:0007669"/>
    <property type="project" value="TreeGrafter"/>
</dbReference>
<reference evidence="11 12" key="1">
    <citation type="submission" date="2017-08" db="EMBL/GenBank/DDBJ databases">
        <title>Acidophilic green algal genome provides insights into adaptation to an acidic environment.</title>
        <authorList>
            <person name="Hirooka S."/>
            <person name="Hirose Y."/>
            <person name="Kanesaki Y."/>
            <person name="Higuchi S."/>
            <person name="Fujiwara T."/>
            <person name="Onuma R."/>
            <person name="Era A."/>
            <person name="Ohbayashi R."/>
            <person name="Uzuka A."/>
            <person name="Nozaki H."/>
            <person name="Yoshikawa H."/>
            <person name="Miyagishima S.Y."/>
        </authorList>
    </citation>
    <scope>NUCLEOTIDE SEQUENCE [LARGE SCALE GENOMIC DNA]</scope>
    <source>
        <strain evidence="11 12">NIES-2499</strain>
    </source>
</reference>
<feature type="compositionally biased region" description="Basic and acidic residues" evidence="8">
    <location>
        <begin position="300"/>
        <end position="312"/>
    </location>
</feature>
<dbReference type="Pfam" id="PF00632">
    <property type="entry name" value="HECT"/>
    <property type="match status" value="1"/>
</dbReference>
<dbReference type="PANTHER" id="PTHR45622">
    <property type="entry name" value="UBIQUITIN-PROTEIN LIGASE E3A-RELATED"/>
    <property type="match status" value="1"/>
</dbReference>
<evidence type="ECO:0000256" key="8">
    <source>
        <dbReference type="SAM" id="MobiDB-lite"/>
    </source>
</evidence>
<accession>A0A250XTP2</accession>
<proteinExistence type="predicted"/>
<feature type="repeat" description="RCC1" evidence="7">
    <location>
        <begin position="218"/>
        <end position="269"/>
    </location>
</feature>
<dbReference type="CDD" id="cd00078">
    <property type="entry name" value="HECTc"/>
    <property type="match status" value="1"/>
</dbReference>
<dbReference type="SUPFAM" id="SSF56204">
    <property type="entry name" value="Hect, E3 ligase catalytic domain"/>
    <property type="match status" value="1"/>
</dbReference>
<gene>
    <name evidence="11" type="ORF">CEUSTIGMA_g13583.t1</name>
</gene>
<dbReference type="Gene3D" id="3.30.2160.10">
    <property type="entry name" value="Hect, E3 ligase catalytic domain"/>
    <property type="match status" value="1"/>
</dbReference>
<feature type="domain" description="HECT" evidence="10">
    <location>
        <begin position="1021"/>
        <end position="1351"/>
    </location>
</feature>
<keyword evidence="4" id="KW-0677">Repeat</keyword>
<dbReference type="Gene3D" id="3.30.2410.10">
    <property type="entry name" value="Hect, E3 ligase catalytic domain"/>
    <property type="match status" value="1"/>
</dbReference>
<feature type="repeat" description="RCC1" evidence="7">
    <location>
        <begin position="270"/>
        <end position="316"/>
    </location>
</feature>
<evidence type="ECO:0000313" key="12">
    <source>
        <dbReference type="Proteomes" id="UP000232323"/>
    </source>
</evidence>
<evidence type="ECO:0000256" key="6">
    <source>
        <dbReference type="PROSITE-ProRule" id="PRU00104"/>
    </source>
</evidence>
<evidence type="ECO:0000256" key="5">
    <source>
        <dbReference type="ARBA" id="ARBA00022786"/>
    </source>
</evidence>
<evidence type="ECO:0000313" key="11">
    <source>
        <dbReference type="EMBL" id="GAX86170.1"/>
    </source>
</evidence>
<dbReference type="Gene3D" id="1.10.8.10">
    <property type="entry name" value="DNA helicase RuvA subunit, C-terminal domain"/>
    <property type="match status" value="1"/>
</dbReference>
<evidence type="ECO:0000256" key="3">
    <source>
        <dbReference type="ARBA" id="ARBA00022679"/>
    </source>
</evidence>
<feature type="active site" description="Glycyl thioester intermediate" evidence="6">
    <location>
        <position position="1319"/>
    </location>
</feature>
<dbReference type="Pfam" id="PF25390">
    <property type="entry name" value="WD40_RLD"/>
    <property type="match status" value="1"/>
</dbReference>
<dbReference type="EMBL" id="BEGY01000237">
    <property type="protein sequence ID" value="GAX86170.1"/>
    <property type="molecule type" value="Genomic_DNA"/>
</dbReference>
<evidence type="ECO:0000256" key="2">
    <source>
        <dbReference type="ARBA" id="ARBA00022490"/>
    </source>
</evidence>
<dbReference type="PROSITE" id="PS50030">
    <property type="entry name" value="UBA"/>
    <property type="match status" value="1"/>
</dbReference>
<dbReference type="FunFam" id="3.30.2160.10:FF:000004">
    <property type="entry name" value="probable E3 ubiquitin-protein ligase HERC4 isoform X1"/>
    <property type="match status" value="1"/>
</dbReference>
<dbReference type="InterPro" id="IPR035983">
    <property type="entry name" value="Hect_E3_ubiquitin_ligase"/>
</dbReference>
<organism evidence="11 12">
    <name type="scientific">Chlamydomonas eustigma</name>
    <dbReference type="NCBI Taxonomy" id="1157962"/>
    <lineage>
        <taxon>Eukaryota</taxon>
        <taxon>Viridiplantae</taxon>
        <taxon>Chlorophyta</taxon>
        <taxon>core chlorophytes</taxon>
        <taxon>Chlorophyceae</taxon>
        <taxon>CS clade</taxon>
        <taxon>Chlamydomonadales</taxon>
        <taxon>Chlamydomonadaceae</taxon>
        <taxon>Chlamydomonas</taxon>
    </lineage>
</organism>
<dbReference type="InterPro" id="IPR009091">
    <property type="entry name" value="RCC1/BLIP-II"/>
</dbReference>
<comment type="subcellular location">
    <subcellularLocation>
        <location evidence="1">Cytoplasm</location>
    </subcellularLocation>
</comment>
<dbReference type="PROSITE" id="PS50237">
    <property type="entry name" value="HECT"/>
    <property type="match status" value="1"/>
</dbReference>
<name>A0A250XTP2_9CHLO</name>
<dbReference type="SMART" id="SM00119">
    <property type="entry name" value="HECTc"/>
    <property type="match status" value="1"/>
</dbReference>
<dbReference type="InterPro" id="IPR058923">
    <property type="entry name" value="RCC1-like_dom"/>
</dbReference>
<keyword evidence="3" id="KW-0808">Transferase</keyword>
<feature type="region of interest" description="Disordered" evidence="8">
    <location>
        <begin position="292"/>
        <end position="312"/>
    </location>
</feature>
<sequence length="1351" mass="147436">MPLGHRNVDNIADPGLPRGLGLTAVRTKAVSKRLMEIQAEDRYAVSPSTPLLSTHISENSYVCGNNHFGQLGILACVKVHEPQLMQGAGPWATVAYGGQHAAGLTSNGQLYMWGTNTKGQLGLNSKGRCVSAPTKIDLGDQTDVRAVACGEQHTIVTTGSDVMSCGSNEHGQLGYWISEEKEDLGFSHMLKPIPSLHNMSVVQVVCGSSHTLCVTAQSQVYAWGSNSSGQLGLGDKKDRAMPILVDALWALPVVQLAAGSSHSLALTKNGHIFAWGSNDSGQLGLLPDAEHAAPTYSSPMKERRVVTPLRRGQEHSQRNITLGIVSSSNAAASSRRKHQSLLMTMLEMGIPRPQAELALEETGYVGVEVATEWLFTLTSHVLNQHLAEREASMAARGTSLSFSAGHKSVAMSEYSTGVREEVREALEPRRVPLTHVRNVAAGSFHTVAVTDFGVYGWGDNSCGALGLGDTEDRDLPCKVDTLDDYKVCSASCGSSHTLFLTQDGSVLGCGDGASGQLTQRADQMGISNAATLPFKLALPFGVQRTQSAQCKAPVVHEVVAGPATTAFITRSPDDLPDVQQVMLLNKLQNAVDSAYEQRGEAGPPALKDQKYGGRTDGPNLFKAVSSGVEAVFSFPAALNAAFGRDHGVGLDVMLLDKVQTSILDLYSCKEEQIPSSGTEAVADLHKFSICQTMYRAASTLLDDLSSHLRLLGGPERAQVLLAVCQHPLLSDHSFAKLLIPRLGGIFMNSPAPTRQLLVKWWSEYPADVLLNRVVLPLESYLSKELMATKKLTVSVMNAIKMLAKVEEANQIGRALPPDAFYNQLISEKMDVQDHYTAWRQTRDMPAMKRTAGDGPFSFCSYPFLLDPRAKSNLLHIEARFQMEQTVAHARMEQQLHGGSARHRSEADSALVLTKSAPSTSSSRGASAGGSSRSTSSSESKKKSKEKGLRGLLMALFRSSSSTRSRDDAAQVRDQVAVSVDSFSLPLPMNCNMPGSHSDMCILRVRRNHLVEDALSEISRQLKRDLFKPLRVHFIGEEGIDAGGVKKEFFQLLVTQLLSPDYGMLRHQPESNTYWFDANSLEGPDQYMLLGLILGLAVYNRVLLDFPLPLPLYKKLLGQPVGLRDLEDMQPTFGRSLRQLLQFDGPPGTLEDTFCVTFSFEVERFGQRHVVELLPHGDRISVTEDNRLEYVEAVVDFLLNKSIDSQFTAFSEGFRILCDGPATRLFNAQEIERLVCGNPNLDFDALQQNAKYEGGYHPITPVVQWLWDIVRNELSLDEKKKFLKFFTGSDRSPIGGLGTLRCILQRNGPDSSKLPTSHTCFNTLLLPEYATRAKLLNLLRVAITCCTGFGLE</sequence>
<feature type="repeat" description="RCC1" evidence="7">
    <location>
        <begin position="108"/>
        <end position="160"/>
    </location>
</feature>
<feature type="region of interest" description="Disordered" evidence="8">
    <location>
        <begin position="892"/>
        <end position="946"/>
    </location>
</feature>
<feature type="repeat" description="RCC1" evidence="7">
    <location>
        <begin position="452"/>
        <end position="503"/>
    </location>
</feature>
<dbReference type="FunFam" id="3.30.2410.10:FF:000003">
    <property type="entry name" value="probable E3 ubiquitin-protein ligase HERC4 isoform X1"/>
    <property type="match status" value="1"/>
</dbReference>
<dbReference type="Gene3D" id="3.90.1750.10">
    <property type="entry name" value="Hect, E3 ligase catalytic domains"/>
    <property type="match status" value="1"/>
</dbReference>
<dbReference type="Pfam" id="PF00415">
    <property type="entry name" value="RCC1"/>
    <property type="match status" value="1"/>
</dbReference>
<feature type="compositionally biased region" description="Low complexity" evidence="8">
    <location>
        <begin position="912"/>
        <end position="937"/>
    </location>
</feature>
<dbReference type="SUPFAM" id="SSF46934">
    <property type="entry name" value="UBA-like"/>
    <property type="match status" value="1"/>
</dbReference>
<keyword evidence="12" id="KW-1185">Reference proteome</keyword>
<feature type="repeat" description="RCC1" evidence="7">
    <location>
        <begin position="58"/>
        <end position="107"/>
    </location>
</feature>
<dbReference type="InterPro" id="IPR009060">
    <property type="entry name" value="UBA-like_sf"/>
</dbReference>
<evidence type="ECO:0000259" key="10">
    <source>
        <dbReference type="PROSITE" id="PS50237"/>
    </source>
</evidence>
<dbReference type="InterPro" id="IPR000569">
    <property type="entry name" value="HECT_dom"/>
</dbReference>
<feature type="domain" description="UBA" evidence="9">
    <location>
        <begin position="336"/>
        <end position="377"/>
    </location>
</feature>
<dbReference type="InterPro" id="IPR051709">
    <property type="entry name" value="Ub-ligase/GTPase-reg"/>
</dbReference>
<dbReference type="PANTHER" id="PTHR45622:SF60">
    <property type="entry name" value="UBIQUITIN-PROTEIN LIGASE E3A"/>
    <property type="match status" value="1"/>
</dbReference>
<keyword evidence="2" id="KW-0963">Cytoplasm</keyword>
<dbReference type="Pfam" id="PF22562">
    <property type="entry name" value="UBA_7"/>
    <property type="match status" value="1"/>
</dbReference>
<dbReference type="PROSITE" id="PS00626">
    <property type="entry name" value="RCC1_2"/>
    <property type="match status" value="2"/>
</dbReference>
<dbReference type="Gene3D" id="2.130.10.30">
    <property type="entry name" value="Regulator of chromosome condensation 1/beta-lactamase-inhibitor protein II"/>
    <property type="match status" value="3"/>
</dbReference>
<protein>
    <recommendedName>
        <fullName evidence="13">HECT domain-containing protein</fullName>
    </recommendedName>
</protein>
<evidence type="ECO:0008006" key="13">
    <source>
        <dbReference type="Google" id="ProtNLM"/>
    </source>
</evidence>
<dbReference type="PROSITE" id="PS50012">
    <property type="entry name" value="RCC1_3"/>
    <property type="match status" value="6"/>
</dbReference>
<dbReference type="PRINTS" id="PR00633">
    <property type="entry name" value="RCCNDNSATION"/>
</dbReference>
<dbReference type="InterPro" id="IPR015940">
    <property type="entry name" value="UBA"/>
</dbReference>
<evidence type="ECO:0000256" key="4">
    <source>
        <dbReference type="ARBA" id="ARBA00022737"/>
    </source>
</evidence>
<comment type="caution">
    <text evidence="11">The sequence shown here is derived from an EMBL/GenBank/DDBJ whole genome shotgun (WGS) entry which is preliminary data.</text>
</comment>
<feature type="repeat" description="RCC1" evidence="7">
    <location>
        <begin position="160"/>
        <end position="217"/>
    </location>
</feature>
<dbReference type="GO" id="GO:0005737">
    <property type="term" value="C:cytoplasm"/>
    <property type="evidence" value="ECO:0007669"/>
    <property type="project" value="UniProtKB-SubCell"/>
</dbReference>
<evidence type="ECO:0000256" key="7">
    <source>
        <dbReference type="PROSITE-ProRule" id="PRU00235"/>
    </source>
</evidence>